<evidence type="ECO:0000313" key="2">
    <source>
        <dbReference type="Proteomes" id="UP000297703"/>
    </source>
</evidence>
<dbReference type="Proteomes" id="UP000297703">
    <property type="component" value="Unassembled WGS sequence"/>
</dbReference>
<proteinExistence type="predicted"/>
<protein>
    <submittedName>
        <fullName evidence="1">Ras suppressor protein 1</fullName>
    </submittedName>
</protein>
<sequence>MCGTAAPVSGILRHLYAWAAMTLKEMHFDDGPNALAVGLQEQPGLEELLEKLFPLERCKGALEGVLHTLEWWRSPASSAQHRRAEV</sequence>
<dbReference type="EMBL" id="QXTE01000069">
    <property type="protein sequence ID" value="TFK08476.1"/>
    <property type="molecule type" value="Genomic_DNA"/>
</dbReference>
<dbReference type="AlphaFoldDB" id="A0A4D9EEH3"/>
<name>A0A4D9EEH3_9SAUR</name>
<organism evidence="1 2">
    <name type="scientific">Platysternon megacephalum</name>
    <name type="common">big-headed turtle</name>
    <dbReference type="NCBI Taxonomy" id="55544"/>
    <lineage>
        <taxon>Eukaryota</taxon>
        <taxon>Metazoa</taxon>
        <taxon>Chordata</taxon>
        <taxon>Craniata</taxon>
        <taxon>Vertebrata</taxon>
        <taxon>Euteleostomi</taxon>
        <taxon>Archelosauria</taxon>
        <taxon>Testudinata</taxon>
        <taxon>Testudines</taxon>
        <taxon>Cryptodira</taxon>
        <taxon>Durocryptodira</taxon>
        <taxon>Testudinoidea</taxon>
        <taxon>Platysternidae</taxon>
        <taxon>Platysternon</taxon>
    </lineage>
</organism>
<accession>A0A4D9EEH3</accession>
<keyword evidence="2" id="KW-1185">Reference proteome</keyword>
<evidence type="ECO:0000313" key="1">
    <source>
        <dbReference type="EMBL" id="TFK08476.1"/>
    </source>
</evidence>
<comment type="caution">
    <text evidence="1">The sequence shown here is derived from an EMBL/GenBank/DDBJ whole genome shotgun (WGS) entry which is preliminary data.</text>
</comment>
<reference evidence="1 2" key="1">
    <citation type="submission" date="2019-04" db="EMBL/GenBank/DDBJ databases">
        <title>Draft genome of the big-headed turtle Platysternon megacephalum.</title>
        <authorList>
            <person name="Gong S."/>
        </authorList>
    </citation>
    <scope>NUCLEOTIDE SEQUENCE [LARGE SCALE GENOMIC DNA]</scope>
    <source>
        <strain evidence="1">DO16091913</strain>
        <tissue evidence="1">Muscle</tissue>
    </source>
</reference>
<gene>
    <name evidence="1" type="ORF">DR999_PMT08669</name>
</gene>
<reference evidence="1 2" key="2">
    <citation type="submission" date="2019-04" db="EMBL/GenBank/DDBJ databases">
        <title>The genome sequence of big-headed turtle.</title>
        <authorList>
            <person name="Gong S."/>
        </authorList>
    </citation>
    <scope>NUCLEOTIDE SEQUENCE [LARGE SCALE GENOMIC DNA]</scope>
    <source>
        <strain evidence="1">DO16091913</strain>
        <tissue evidence="1">Muscle</tissue>
    </source>
</reference>